<dbReference type="AlphaFoldDB" id="A0A814DES4"/>
<comment type="caution">
    <text evidence="3">The sequence shown here is derived from an EMBL/GenBank/DDBJ whole genome shotgun (WGS) entry which is preliminary data.</text>
</comment>
<feature type="compositionally biased region" description="Low complexity" evidence="1">
    <location>
        <begin position="75"/>
        <end position="88"/>
    </location>
</feature>
<evidence type="ECO:0000313" key="4">
    <source>
        <dbReference type="Proteomes" id="UP000663879"/>
    </source>
</evidence>
<evidence type="ECO:0000259" key="2">
    <source>
        <dbReference type="Pfam" id="PF05699"/>
    </source>
</evidence>
<dbReference type="InterPro" id="IPR008906">
    <property type="entry name" value="HATC_C_dom"/>
</dbReference>
<accession>A0A814DES4</accession>
<dbReference type="EMBL" id="CAJNOC010002848">
    <property type="protein sequence ID" value="CAF0954816.1"/>
    <property type="molecule type" value="Genomic_DNA"/>
</dbReference>
<evidence type="ECO:0000256" key="1">
    <source>
        <dbReference type="SAM" id="MobiDB-lite"/>
    </source>
</evidence>
<keyword evidence="4" id="KW-1185">Reference proteome</keyword>
<sequence>MVDLKKGMKNILQRRFYYVLNDDKNDFFCAATYLDFNYKKFSYLQDSDKSLFYISKAKIFIKSVIKENIKQSEQVQSSESQNLQSSDSQVERENSQNIPSNQYTRKASRSHSNFLNTLQDPSEKNQVDIDPLMSKLDNEFNNYENKGFIFEEKVENMRFKALEFFSNFRNELKLLSKVARILYSVPATSVPSESLFSSAGSVQTELRNRLDPSVMEMISFIKGNGYE</sequence>
<gene>
    <name evidence="3" type="ORF">OXX778_LOCUS14138</name>
</gene>
<reference evidence="3" key="1">
    <citation type="submission" date="2021-02" db="EMBL/GenBank/DDBJ databases">
        <authorList>
            <person name="Nowell W R."/>
        </authorList>
    </citation>
    <scope>NUCLEOTIDE SEQUENCE</scope>
    <source>
        <strain evidence="3">Ploen Becks lab</strain>
    </source>
</reference>
<name>A0A814DES4_9BILA</name>
<organism evidence="3 4">
    <name type="scientific">Brachionus calyciflorus</name>
    <dbReference type="NCBI Taxonomy" id="104777"/>
    <lineage>
        <taxon>Eukaryota</taxon>
        <taxon>Metazoa</taxon>
        <taxon>Spiralia</taxon>
        <taxon>Gnathifera</taxon>
        <taxon>Rotifera</taxon>
        <taxon>Eurotatoria</taxon>
        <taxon>Monogononta</taxon>
        <taxon>Pseudotrocha</taxon>
        <taxon>Ploima</taxon>
        <taxon>Brachionidae</taxon>
        <taxon>Brachionus</taxon>
    </lineage>
</organism>
<dbReference type="GO" id="GO:0046983">
    <property type="term" value="F:protein dimerization activity"/>
    <property type="evidence" value="ECO:0007669"/>
    <property type="project" value="InterPro"/>
</dbReference>
<dbReference type="Pfam" id="PF05699">
    <property type="entry name" value="Dimer_Tnp_hAT"/>
    <property type="match status" value="1"/>
</dbReference>
<dbReference type="SUPFAM" id="SSF53098">
    <property type="entry name" value="Ribonuclease H-like"/>
    <property type="match status" value="1"/>
</dbReference>
<dbReference type="OrthoDB" id="7699631at2759"/>
<feature type="region of interest" description="Disordered" evidence="1">
    <location>
        <begin position="75"/>
        <end position="120"/>
    </location>
</feature>
<proteinExistence type="predicted"/>
<protein>
    <recommendedName>
        <fullName evidence="2">HAT C-terminal dimerisation domain-containing protein</fullName>
    </recommendedName>
</protein>
<feature type="compositionally biased region" description="Polar residues" evidence="1">
    <location>
        <begin position="95"/>
        <end position="120"/>
    </location>
</feature>
<evidence type="ECO:0000313" key="3">
    <source>
        <dbReference type="EMBL" id="CAF0954816.1"/>
    </source>
</evidence>
<feature type="domain" description="HAT C-terminal dimerisation" evidence="2">
    <location>
        <begin position="150"/>
        <end position="223"/>
    </location>
</feature>
<dbReference type="Proteomes" id="UP000663879">
    <property type="component" value="Unassembled WGS sequence"/>
</dbReference>
<dbReference type="InterPro" id="IPR012337">
    <property type="entry name" value="RNaseH-like_sf"/>
</dbReference>